<protein>
    <recommendedName>
        <fullName evidence="4">DUF998 domain-containing protein</fullName>
    </recommendedName>
</protein>
<organism evidence="2 3">
    <name type="scientific">Mucilaginibacter aquariorum</name>
    <dbReference type="NCBI Taxonomy" id="2967225"/>
    <lineage>
        <taxon>Bacteria</taxon>
        <taxon>Pseudomonadati</taxon>
        <taxon>Bacteroidota</taxon>
        <taxon>Sphingobacteriia</taxon>
        <taxon>Sphingobacteriales</taxon>
        <taxon>Sphingobacteriaceae</taxon>
        <taxon>Mucilaginibacter</taxon>
    </lineage>
</organism>
<evidence type="ECO:0000313" key="2">
    <source>
        <dbReference type="EMBL" id="MCQ6957091.1"/>
    </source>
</evidence>
<evidence type="ECO:0000256" key="1">
    <source>
        <dbReference type="SAM" id="Phobius"/>
    </source>
</evidence>
<sequence length="229" mass="25870">MNQLTEYLEKKNSDLELSYLQIRRAVGVLGIILPIVIVLGSIIFTHCTILEPSISDYYYTIMGDVLVGILCGVSLFLYSYKGIDNWDRISSNLACVFALGIAFFPTNYDHCQVCAQCKMVSRANDDLRGYVHYGSAALFFIILACMSLFLFTRTKAKGRMTNQKRKRNIVYRTCGIIMLVSIAIIASLKISAIGKILIPYKPVFWLETIALWAFGISWLTKGEFLLKDE</sequence>
<feature type="transmembrane region" description="Helical" evidence="1">
    <location>
        <begin position="57"/>
        <end position="77"/>
    </location>
</feature>
<keyword evidence="1" id="KW-0812">Transmembrane</keyword>
<keyword evidence="3" id="KW-1185">Reference proteome</keyword>
<feature type="transmembrane region" description="Helical" evidence="1">
    <location>
        <begin position="25"/>
        <end position="45"/>
    </location>
</feature>
<feature type="transmembrane region" description="Helical" evidence="1">
    <location>
        <begin position="130"/>
        <end position="152"/>
    </location>
</feature>
<dbReference type="EMBL" id="JANHOH010000001">
    <property type="protein sequence ID" value="MCQ6957091.1"/>
    <property type="molecule type" value="Genomic_DNA"/>
</dbReference>
<dbReference type="Proteomes" id="UP001204376">
    <property type="component" value="Unassembled WGS sequence"/>
</dbReference>
<proteinExistence type="predicted"/>
<reference evidence="2 3" key="1">
    <citation type="submission" date="2022-07" db="EMBL/GenBank/DDBJ databases">
        <title>Mucilaginibacter sp. JC4.</title>
        <authorList>
            <person name="Le V."/>
            <person name="Ko S.-R."/>
            <person name="Ahn C.-Y."/>
            <person name="Oh H.-M."/>
        </authorList>
    </citation>
    <scope>NUCLEOTIDE SEQUENCE [LARGE SCALE GENOMIC DNA]</scope>
    <source>
        <strain evidence="2 3">JC4</strain>
    </source>
</reference>
<evidence type="ECO:0000313" key="3">
    <source>
        <dbReference type="Proteomes" id="UP001204376"/>
    </source>
</evidence>
<feature type="transmembrane region" description="Helical" evidence="1">
    <location>
        <begin position="89"/>
        <end position="106"/>
    </location>
</feature>
<dbReference type="RefSeq" id="WP_256537300.1">
    <property type="nucleotide sequence ID" value="NZ_JANHOH010000001.1"/>
</dbReference>
<keyword evidence="1" id="KW-1133">Transmembrane helix</keyword>
<comment type="caution">
    <text evidence="2">The sequence shown here is derived from an EMBL/GenBank/DDBJ whole genome shotgun (WGS) entry which is preliminary data.</text>
</comment>
<feature type="transmembrane region" description="Helical" evidence="1">
    <location>
        <begin position="173"/>
        <end position="197"/>
    </location>
</feature>
<keyword evidence="1" id="KW-0472">Membrane</keyword>
<feature type="transmembrane region" description="Helical" evidence="1">
    <location>
        <begin position="203"/>
        <end position="220"/>
    </location>
</feature>
<gene>
    <name evidence="2" type="ORF">NPE20_03945</name>
</gene>
<accession>A0ABT1SXL0</accession>
<name>A0ABT1SXL0_9SPHI</name>
<evidence type="ECO:0008006" key="4">
    <source>
        <dbReference type="Google" id="ProtNLM"/>
    </source>
</evidence>